<comment type="similarity">
    <text evidence="1 2">Belongs to the BCP1 family.</text>
</comment>
<dbReference type="PANTHER" id="PTHR13261">
    <property type="entry name" value="BRCA2 AND CDKN1A INTERACTING PROTEIN"/>
    <property type="match status" value="1"/>
</dbReference>
<evidence type="ECO:0000256" key="2">
    <source>
        <dbReference type="PIRNR" id="PIRNR028983"/>
    </source>
</evidence>
<evidence type="ECO:0000256" key="1">
    <source>
        <dbReference type="ARBA" id="ARBA00006781"/>
    </source>
</evidence>
<feature type="region of interest" description="Disordered" evidence="3">
    <location>
        <begin position="1"/>
        <end position="34"/>
    </location>
</feature>
<reference evidence="4" key="1">
    <citation type="submission" date="2020-05" db="EMBL/GenBank/DDBJ databases">
        <title>Phylogenomic resolution of chytrid fungi.</title>
        <authorList>
            <person name="Stajich J.E."/>
            <person name="Amses K."/>
            <person name="Simmons R."/>
            <person name="Seto K."/>
            <person name="Myers J."/>
            <person name="Bonds A."/>
            <person name="Quandt C.A."/>
            <person name="Barry K."/>
            <person name="Liu P."/>
            <person name="Grigoriev I."/>
            <person name="Longcore J.E."/>
            <person name="James T.Y."/>
        </authorList>
    </citation>
    <scope>NUCLEOTIDE SEQUENCE</scope>
    <source>
        <strain evidence="4">JEL0513</strain>
    </source>
</reference>
<keyword evidence="2" id="KW-0539">Nucleus</keyword>
<gene>
    <name evidence="4" type="primary">BCP1</name>
    <name evidence="4" type="ORF">HK100_011838</name>
</gene>
<dbReference type="AlphaFoldDB" id="A0AAD5T0M7"/>
<dbReference type="EMBL" id="JADGJH010000780">
    <property type="protein sequence ID" value="KAJ3122823.1"/>
    <property type="molecule type" value="Genomic_DNA"/>
</dbReference>
<organism evidence="4 5">
    <name type="scientific">Physocladia obscura</name>
    <dbReference type="NCBI Taxonomy" id="109957"/>
    <lineage>
        <taxon>Eukaryota</taxon>
        <taxon>Fungi</taxon>
        <taxon>Fungi incertae sedis</taxon>
        <taxon>Chytridiomycota</taxon>
        <taxon>Chytridiomycota incertae sedis</taxon>
        <taxon>Chytridiomycetes</taxon>
        <taxon>Chytridiales</taxon>
        <taxon>Chytriomycetaceae</taxon>
        <taxon>Physocladia</taxon>
    </lineage>
</organism>
<keyword evidence="5" id="KW-1185">Reference proteome</keyword>
<evidence type="ECO:0000313" key="4">
    <source>
        <dbReference type="EMBL" id="KAJ3122823.1"/>
    </source>
</evidence>
<dbReference type="PANTHER" id="PTHR13261:SF0">
    <property type="entry name" value="BRCA2 AND CDKN1A-INTERACTING PROTEIN"/>
    <property type="match status" value="1"/>
</dbReference>
<dbReference type="GO" id="GO:0005634">
    <property type="term" value="C:nucleus"/>
    <property type="evidence" value="ECO:0007669"/>
    <property type="project" value="UniProtKB-SubCell"/>
</dbReference>
<evidence type="ECO:0000313" key="5">
    <source>
        <dbReference type="Proteomes" id="UP001211907"/>
    </source>
</evidence>
<comment type="subcellular location">
    <subcellularLocation>
        <location evidence="2">Nucleus</location>
    </subcellularLocation>
</comment>
<protein>
    <recommendedName>
        <fullName evidence="2">Protein BCP1</fullName>
    </recommendedName>
</protein>
<keyword evidence="2" id="KW-0653">Protein transport</keyword>
<dbReference type="GO" id="GO:0015031">
    <property type="term" value="P:protein transport"/>
    <property type="evidence" value="ECO:0007669"/>
    <property type="project" value="UniProtKB-KW"/>
</dbReference>
<comment type="caution">
    <text evidence="4">The sequence shown here is derived from an EMBL/GenBank/DDBJ whole genome shotgun (WGS) entry which is preliminary data.</text>
</comment>
<dbReference type="PIRSF" id="PIRSF028983">
    <property type="entry name" value="BCP1"/>
    <property type="match status" value="1"/>
</dbReference>
<keyword evidence="2" id="KW-0813">Transport</keyword>
<accession>A0AAD5T0M7</accession>
<dbReference type="InterPro" id="IPR025602">
    <property type="entry name" value="BCP1_family"/>
</dbReference>
<feature type="compositionally biased region" description="Acidic residues" evidence="3">
    <location>
        <begin position="9"/>
        <end position="19"/>
    </location>
</feature>
<sequence length="299" mass="34087">MKRKHEKREDEEEEVDGNESDGSSDTSDSNSDDSKEEIIDVDFDFFDPKEIDFHGLKTLLKQTVSNDHELFNLSALADRIIAQPHLGSVVKVDNSDDPYAVMTIISIIPDAQTKKLPQEIATIKDYILQKSSKSSKYHDRLESLLSSKKCGLLINERLINLPPQIVVPMLKMLDAELVESVTQKKSANFEYFLVISKTYTECDPLILDEDDGNSSNALKKRKTKKSVNGAAGKQVILNFQVEDEIFEKFDEFHFDYKFSNQNDQSELMQTAGIKTSRRLYVIERSKLPQIQQAMDQLLN</sequence>
<feature type="compositionally biased region" description="Low complexity" evidence="3">
    <location>
        <begin position="20"/>
        <end position="29"/>
    </location>
</feature>
<proteinExistence type="inferred from homology"/>
<name>A0AAD5T0M7_9FUNG</name>
<evidence type="ECO:0000256" key="3">
    <source>
        <dbReference type="SAM" id="MobiDB-lite"/>
    </source>
</evidence>
<dbReference type="Pfam" id="PF13862">
    <property type="entry name" value="BCCIP"/>
    <property type="match status" value="1"/>
</dbReference>
<comment type="function">
    <text evidence="2">Involved in nuclear export, actin cytoskeleton organization and vesicular transport.</text>
</comment>
<dbReference type="Proteomes" id="UP001211907">
    <property type="component" value="Unassembled WGS sequence"/>
</dbReference>